<gene>
    <name evidence="2" type="ORF">H4219_000485</name>
</gene>
<dbReference type="EMBL" id="JANBPU010000003">
    <property type="protein sequence ID" value="KAJ1921752.1"/>
    <property type="molecule type" value="Genomic_DNA"/>
</dbReference>
<dbReference type="Proteomes" id="UP001150538">
    <property type="component" value="Unassembled WGS sequence"/>
</dbReference>
<evidence type="ECO:0000313" key="3">
    <source>
        <dbReference type="Proteomes" id="UP001150538"/>
    </source>
</evidence>
<accession>A0A9W8A2X4</accession>
<proteinExistence type="predicted"/>
<dbReference type="OrthoDB" id="10657091at2759"/>
<comment type="caution">
    <text evidence="2">The sequence shown here is derived from an EMBL/GenBank/DDBJ whole genome shotgun (WGS) entry which is preliminary data.</text>
</comment>
<evidence type="ECO:0000313" key="2">
    <source>
        <dbReference type="EMBL" id="KAJ1921752.1"/>
    </source>
</evidence>
<protein>
    <submittedName>
        <fullName evidence="2">Uncharacterized protein</fullName>
    </submittedName>
</protein>
<feature type="region of interest" description="Disordered" evidence="1">
    <location>
        <begin position="136"/>
        <end position="189"/>
    </location>
</feature>
<sequence length="205" mass="22740">MNTGITLVVSPQLYNDAIVPGDRKNKDVSKTPPPPYTCQRHPPSYDVSMEIGVIASPLRYDKGEIFEVIELGNVLYELPLFRLDSETGLISEKLPLLSQGGSFDMAIPWEGDFYDANTISHSRSATNMTELLRQNGPVSDRMSLPPTKLLASSGPKGRRRNRRSNSSSSNQTRGNSNNSTTGSTHRKRLLHKLKSSLIRAISLHY</sequence>
<name>A0A9W8A2X4_9FUNG</name>
<feature type="region of interest" description="Disordered" evidence="1">
    <location>
        <begin position="20"/>
        <end position="39"/>
    </location>
</feature>
<feature type="compositionally biased region" description="Low complexity" evidence="1">
    <location>
        <begin position="164"/>
        <end position="183"/>
    </location>
</feature>
<organism evidence="2 3">
    <name type="scientific">Mycoemilia scoparia</name>
    <dbReference type="NCBI Taxonomy" id="417184"/>
    <lineage>
        <taxon>Eukaryota</taxon>
        <taxon>Fungi</taxon>
        <taxon>Fungi incertae sedis</taxon>
        <taxon>Zoopagomycota</taxon>
        <taxon>Kickxellomycotina</taxon>
        <taxon>Kickxellomycetes</taxon>
        <taxon>Kickxellales</taxon>
        <taxon>Kickxellaceae</taxon>
        <taxon>Mycoemilia</taxon>
    </lineage>
</organism>
<dbReference type="AlphaFoldDB" id="A0A9W8A2X4"/>
<keyword evidence="3" id="KW-1185">Reference proteome</keyword>
<reference evidence="2" key="1">
    <citation type="submission" date="2022-07" db="EMBL/GenBank/DDBJ databases">
        <title>Phylogenomic reconstructions and comparative analyses of Kickxellomycotina fungi.</title>
        <authorList>
            <person name="Reynolds N.K."/>
            <person name="Stajich J.E."/>
            <person name="Barry K."/>
            <person name="Grigoriev I.V."/>
            <person name="Crous P."/>
            <person name="Smith M.E."/>
        </authorList>
    </citation>
    <scope>NUCLEOTIDE SEQUENCE</scope>
    <source>
        <strain evidence="2">NBRC 100468</strain>
    </source>
</reference>
<evidence type="ECO:0000256" key="1">
    <source>
        <dbReference type="SAM" id="MobiDB-lite"/>
    </source>
</evidence>